<dbReference type="PANTHER" id="PTHR34997">
    <property type="entry name" value="AM15"/>
    <property type="match status" value="1"/>
</dbReference>
<evidence type="ECO:0008006" key="4">
    <source>
        <dbReference type="Google" id="ProtNLM"/>
    </source>
</evidence>
<dbReference type="EMBL" id="QJNS01000067">
    <property type="protein sequence ID" value="RYO89764.1"/>
    <property type="molecule type" value="Genomic_DNA"/>
</dbReference>
<proteinExistence type="predicted"/>
<feature type="compositionally biased region" description="Low complexity" evidence="1">
    <location>
        <begin position="80"/>
        <end position="95"/>
    </location>
</feature>
<evidence type="ECO:0000256" key="1">
    <source>
        <dbReference type="SAM" id="MobiDB-lite"/>
    </source>
</evidence>
<dbReference type="Proteomes" id="UP000294003">
    <property type="component" value="Unassembled WGS sequence"/>
</dbReference>
<reference evidence="2 3" key="1">
    <citation type="submission" date="2018-06" db="EMBL/GenBank/DDBJ databases">
        <title>Complete Genomes of Monosporascus.</title>
        <authorList>
            <person name="Robinson A.J."/>
            <person name="Natvig D.O."/>
        </authorList>
    </citation>
    <scope>NUCLEOTIDE SEQUENCE [LARGE SCALE GENOMIC DNA]</scope>
    <source>
        <strain evidence="2 3">CBS 609.92</strain>
    </source>
</reference>
<feature type="region of interest" description="Disordered" evidence="1">
    <location>
        <begin position="80"/>
        <end position="106"/>
    </location>
</feature>
<keyword evidence="3" id="KW-1185">Reference proteome</keyword>
<gene>
    <name evidence="2" type="ORF">DL762_003041</name>
</gene>
<dbReference type="Gene3D" id="3.10.350.10">
    <property type="entry name" value="LysM domain"/>
    <property type="match status" value="1"/>
</dbReference>
<organism evidence="2 3">
    <name type="scientific">Monosporascus cannonballus</name>
    <dbReference type="NCBI Taxonomy" id="155416"/>
    <lineage>
        <taxon>Eukaryota</taxon>
        <taxon>Fungi</taxon>
        <taxon>Dikarya</taxon>
        <taxon>Ascomycota</taxon>
        <taxon>Pezizomycotina</taxon>
        <taxon>Sordariomycetes</taxon>
        <taxon>Xylariomycetidae</taxon>
        <taxon>Xylariales</taxon>
        <taxon>Xylariales incertae sedis</taxon>
        <taxon>Monosporascus</taxon>
    </lineage>
</organism>
<sequence length="135" mass="14587">MFTIATLAHVGCDGPIDPGTAPDCTYYDTAYDESMDCQYFEDSWSLSHADFVNYNPSVKDDCSGIKVGNSYCVEVNYGFPRPTTVSSSSTVQPTPTGDPKPSPTQDGLIGTCSRFYLAVAGDTCDKIVKKYGTFT</sequence>
<dbReference type="PANTHER" id="PTHR34997:SF1">
    <property type="entry name" value="PEPTIDOGLYCAN-BINDING LYSIN DOMAIN"/>
    <property type="match status" value="1"/>
</dbReference>
<dbReference type="InterPro" id="IPR036779">
    <property type="entry name" value="LysM_dom_sf"/>
</dbReference>
<protein>
    <recommendedName>
        <fullName evidence="4">LysM domain-containing protein</fullName>
    </recommendedName>
</protein>
<evidence type="ECO:0000313" key="3">
    <source>
        <dbReference type="Proteomes" id="UP000294003"/>
    </source>
</evidence>
<dbReference type="InterPro" id="IPR052210">
    <property type="entry name" value="LysM1-like"/>
</dbReference>
<comment type="caution">
    <text evidence="2">The sequence shown here is derived from an EMBL/GenBank/DDBJ whole genome shotgun (WGS) entry which is preliminary data.</text>
</comment>
<accession>A0ABY0HG52</accession>
<name>A0ABY0HG52_9PEZI</name>
<evidence type="ECO:0000313" key="2">
    <source>
        <dbReference type="EMBL" id="RYO89764.1"/>
    </source>
</evidence>